<dbReference type="InterPro" id="IPR001173">
    <property type="entry name" value="Glyco_trans_2-like"/>
</dbReference>
<comment type="caution">
    <text evidence="2">The sequence shown here is derived from an EMBL/GenBank/DDBJ whole genome shotgun (WGS) entry which is preliminary data.</text>
</comment>
<evidence type="ECO:0000313" key="2">
    <source>
        <dbReference type="EMBL" id="GLL08931.1"/>
    </source>
</evidence>
<sequence>MTVDILLPYYGDVALMKTAVESVLGQDDPDWLLTVVDDGYPDPAVREWFAAVEDPRVRYHRNERNLGANGNYRRCLEFVGHPHFVVMGADDVMLPNYLDSVRRALAAHPDAAIVQPGVEVIDEHGVPSRPLVDRAKRWYAPRGTGLRELQGEQLAVSLLRGDWLYFPSLCWRADALPPGGFRPGLDVVQDLALVLDVVTAGGSLVVDDTVCFRYRRHCASDSSWRALEGTRFDEERRFFLQTAAEMRERGWNRAAGVARLHLSSRLNAATLLPKAVRHKQHSGVRNLSRHLVAVR</sequence>
<dbReference type="CDD" id="cd00761">
    <property type="entry name" value="Glyco_tranf_GTA_type"/>
    <property type="match status" value="1"/>
</dbReference>
<dbReference type="Proteomes" id="UP001143463">
    <property type="component" value="Unassembled WGS sequence"/>
</dbReference>
<feature type="domain" description="Glycosyltransferase 2-like" evidence="1">
    <location>
        <begin position="5"/>
        <end position="123"/>
    </location>
</feature>
<dbReference type="InterPro" id="IPR029044">
    <property type="entry name" value="Nucleotide-diphossugar_trans"/>
</dbReference>
<protein>
    <recommendedName>
        <fullName evidence="1">Glycosyltransferase 2-like domain-containing protein</fullName>
    </recommendedName>
</protein>
<dbReference type="InterPro" id="IPR050834">
    <property type="entry name" value="Glycosyltransf_2"/>
</dbReference>
<gene>
    <name evidence="2" type="ORF">GCM10017577_00710</name>
</gene>
<dbReference type="Pfam" id="PF00535">
    <property type="entry name" value="Glycos_transf_2"/>
    <property type="match status" value="1"/>
</dbReference>
<keyword evidence="3" id="KW-1185">Reference proteome</keyword>
<evidence type="ECO:0000313" key="3">
    <source>
        <dbReference type="Proteomes" id="UP001143463"/>
    </source>
</evidence>
<reference evidence="2" key="1">
    <citation type="journal article" date="2014" name="Int. J. Syst. Evol. Microbiol.">
        <title>Complete genome sequence of Corynebacterium casei LMG S-19264T (=DSM 44701T), isolated from a smear-ripened cheese.</title>
        <authorList>
            <consortium name="US DOE Joint Genome Institute (JGI-PGF)"/>
            <person name="Walter F."/>
            <person name="Albersmeier A."/>
            <person name="Kalinowski J."/>
            <person name="Ruckert C."/>
        </authorList>
    </citation>
    <scope>NUCLEOTIDE SEQUENCE</scope>
    <source>
        <strain evidence="2">VKM Ac-1069</strain>
    </source>
</reference>
<reference evidence="2" key="2">
    <citation type="submission" date="2023-01" db="EMBL/GenBank/DDBJ databases">
        <authorList>
            <person name="Sun Q."/>
            <person name="Evtushenko L."/>
        </authorList>
    </citation>
    <scope>NUCLEOTIDE SEQUENCE</scope>
    <source>
        <strain evidence="2">VKM Ac-1069</strain>
    </source>
</reference>
<evidence type="ECO:0000259" key="1">
    <source>
        <dbReference type="Pfam" id="PF00535"/>
    </source>
</evidence>
<dbReference type="PANTHER" id="PTHR43685:SF2">
    <property type="entry name" value="GLYCOSYLTRANSFERASE 2-LIKE DOMAIN-CONTAINING PROTEIN"/>
    <property type="match status" value="1"/>
</dbReference>
<proteinExistence type="predicted"/>
<dbReference type="AlphaFoldDB" id="A0A9W6KYL5"/>
<accession>A0A9W6KYL5</accession>
<name>A0A9W6KYL5_9PSEU</name>
<organism evidence="2 3">
    <name type="scientific">Pseudonocardia halophobica</name>
    <dbReference type="NCBI Taxonomy" id="29401"/>
    <lineage>
        <taxon>Bacteria</taxon>
        <taxon>Bacillati</taxon>
        <taxon>Actinomycetota</taxon>
        <taxon>Actinomycetes</taxon>
        <taxon>Pseudonocardiales</taxon>
        <taxon>Pseudonocardiaceae</taxon>
        <taxon>Pseudonocardia</taxon>
    </lineage>
</organism>
<dbReference type="EMBL" id="BSFQ01000001">
    <property type="protein sequence ID" value="GLL08931.1"/>
    <property type="molecule type" value="Genomic_DNA"/>
</dbReference>
<dbReference type="RefSeq" id="WP_037042266.1">
    <property type="nucleotide sequence ID" value="NZ_BAAAUZ010000015.1"/>
</dbReference>
<dbReference type="PANTHER" id="PTHR43685">
    <property type="entry name" value="GLYCOSYLTRANSFERASE"/>
    <property type="match status" value="1"/>
</dbReference>
<dbReference type="SUPFAM" id="SSF53448">
    <property type="entry name" value="Nucleotide-diphospho-sugar transferases"/>
    <property type="match status" value="1"/>
</dbReference>
<dbReference type="Gene3D" id="3.90.550.10">
    <property type="entry name" value="Spore Coat Polysaccharide Biosynthesis Protein SpsA, Chain A"/>
    <property type="match status" value="1"/>
</dbReference>